<organism evidence="1 2">
    <name type="scientific">Cetraspora pellucida</name>
    <dbReference type="NCBI Taxonomy" id="1433469"/>
    <lineage>
        <taxon>Eukaryota</taxon>
        <taxon>Fungi</taxon>
        <taxon>Fungi incertae sedis</taxon>
        <taxon>Mucoromycota</taxon>
        <taxon>Glomeromycotina</taxon>
        <taxon>Glomeromycetes</taxon>
        <taxon>Diversisporales</taxon>
        <taxon>Gigasporaceae</taxon>
        <taxon>Cetraspora</taxon>
    </lineage>
</organism>
<accession>A0ACA9N8A5</accession>
<sequence length="103" mass="11279">MEDIHVRAANIIDDLGQSVILPVRGMTCHSCVHSITSALKIVQGINSVVVSLENENATVEYDDELVKEQDIIQVIENCGFEVPIKSNVNLISPLVSEFAPFTN</sequence>
<reference evidence="1" key="1">
    <citation type="submission" date="2021-06" db="EMBL/GenBank/DDBJ databases">
        <authorList>
            <person name="Kallberg Y."/>
            <person name="Tangrot J."/>
            <person name="Rosling A."/>
        </authorList>
    </citation>
    <scope>NUCLEOTIDE SEQUENCE</scope>
    <source>
        <strain evidence="1">28 12/20/2015</strain>
    </source>
</reference>
<dbReference type="EMBL" id="CAJVPW010012362">
    <property type="protein sequence ID" value="CAG8634782.1"/>
    <property type="molecule type" value="Genomic_DNA"/>
</dbReference>
<keyword evidence="2" id="KW-1185">Reference proteome</keyword>
<comment type="caution">
    <text evidence="1">The sequence shown here is derived from an EMBL/GenBank/DDBJ whole genome shotgun (WGS) entry which is preliminary data.</text>
</comment>
<gene>
    <name evidence="1" type="ORF">SPELUC_LOCUS8345</name>
</gene>
<name>A0ACA9N8A5_9GLOM</name>
<evidence type="ECO:0000313" key="2">
    <source>
        <dbReference type="Proteomes" id="UP000789366"/>
    </source>
</evidence>
<evidence type="ECO:0000313" key="1">
    <source>
        <dbReference type="EMBL" id="CAG8634782.1"/>
    </source>
</evidence>
<proteinExistence type="predicted"/>
<feature type="non-terminal residue" evidence="1">
    <location>
        <position position="103"/>
    </location>
</feature>
<dbReference type="Proteomes" id="UP000789366">
    <property type="component" value="Unassembled WGS sequence"/>
</dbReference>
<protein>
    <submittedName>
        <fullName evidence="1">11439_t:CDS:1</fullName>
    </submittedName>
</protein>